<evidence type="ECO:0000313" key="2">
    <source>
        <dbReference type="Proteomes" id="UP000070513"/>
    </source>
</evidence>
<name>A0A135W356_9FLAO</name>
<accession>A0A135W356</accession>
<comment type="caution">
    <text evidence="1">The sequence shown here is derived from an EMBL/GenBank/DDBJ whole genome shotgun (WGS) entry which is preliminary data.</text>
</comment>
<dbReference type="Proteomes" id="UP000070513">
    <property type="component" value="Unassembled WGS sequence"/>
</dbReference>
<reference evidence="2" key="1">
    <citation type="submission" date="2015-12" db="EMBL/GenBank/DDBJ databases">
        <title>Genome sequence of a biocontrol rhizobacterium Chryseobacterium kwangjuense strain KJ1R5 isolated from pepper (Capsicum annuum L.).</title>
        <authorList>
            <person name="Jeong J.-J."/>
            <person name="Park H."/>
            <person name="Mannaa M."/>
            <person name="Sang M.K."/>
            <person name="Choi I.-G."/>
            <person name="Kim K.D."/>
        </authorList>
    </citation>
    <scope>NUCLEOTIDE SEQUENCE [LARGE SCALE GENOMIC DNA]</scope>
    <source>
        <strain evidence="2">KJ1R5</strain>
    </source>
</reference>
<dbReference type="EMBL" id="LPUR01000019">
    <property type="protein sequence ID" value="KXH79142.1"/>
    <property type="molecule type" value="Genomic_DNA"/>
</dbReference>
<reference evidence="1 2" key="2">
    <citation type="journal article" date="2016" name="Genome Announc.">
        <title>Draft Genome Sequence of a Biocontrol Rhizobacterium, Chryseobacterium kwangjuense Strain KJ1R5, Isolated from Pepper (Capsicum annuum).</title>
        <authorList>
            <person name="Jeong J.J."/>
            <person name="Park H."/>
            <person name="Park B.H."/>
            <person name="Mannaa M."/>
            <person name="Sang M.K."/>
            <person name="Choi I.G."/>
            <person name="Kim K.D."/>
        </authorList>
    </citation>
    <scope>NUCLEOTIDE SEQUENCE [LARGE SCALE GENOMIC DNA]</scope>
    <source>
        <strain evidence="1 2">KJ1R5</strain>
    </source>
</reference>
<proteinExistence type="predicted"/>
<evidence type="ECO:0000313" key="1">
    <source>
        <dbReference type="EMBL" id="KXH79142.1"/>
    </source>
</evidence>
<organism evidence="1 2">
    <name type="scientific">Chryseobacterium kwangjuense</name>
    <dbReference type="NCBI Taxonomy" id="267125"/>
    <lineage>
        <taxon>Bacteria</taxon>
        <taxon>Pseudomonadati</taxon>
        <taxon>Bacteroidota</taxon>
        <taxon>Flavobacteriia</taxon>
        <taxon>Flavobacteriales</taxon>
        <taxon>Weeksellaceae</taxon>
        <taxon>Chryseobacterium group</taxon>
        <taxon>Chryseobacterium</taxon>
    </lineage>
</organism>
<protein>
    <submittedName>
        <fullName evidence="1">Uncharacterized protein</fullName>
    </submittedName>
</protein>
<sequence>MFLILNQKIFSLNNNLKIKTMATKRTIIAEIDNKIIPNGNILAKDTNKILKDILDCDELNSSGGSTDGFSFSGASNDDNGAKLSYSIRGIVGLFANFTIMISIPDQNVNNLSFPYEDPKLFESLSKVMVNSENVPDFLVKIRNSQPDVIFKKLGLEPKKYRIGCLNLRFDDKNLYFSIEGQEWEDSLFTGDSIFTSFTIHTPGTKKIK</sequence>
<dbReference type="AlphaFoldDB" id="A0A135W356"/>
<gene>
    <name evidence="1" type="ORF">AU378_21060</name>
</gene>